<dbReference type="GO" id="GO:0008299">
    <property type="term" value="P:isoprenoid biosynthetic process"/>
    <property type="evidence" value="ECO:0007669"/>
    <property type="project" value="InterPro"/>
</dbReference>
<sequence length="441" mass="49578">MELIGDLPARPLDPAACFNQHGDPSDDGVSARSFRGPVAVVLPAGGCGERMGLSTPKQFCKLLDRPLISYTIHAFERIKWIEAVIVVVAEQHVELMKSIIQKYNHEKTQWCVGGLTRHRSIFNGLSVFVDDKFMECHLTKPKVVIIHDAVRPFVNEDILLKIATAANDHGAAGAIRPLVSTVIATNSEHFLDHSLERSKYRASEMPQAFLFDTIYKAYQKCTEYDFEYGTECLHLVLSYCNTQAKLIEGPPTLWKVTYKQDLFAAESLIKETLSQNVCVITDVDQEALQLGHCLKKMLMTQHMDVEVISAEYGKKKLCIPHVSSQESYNIIIIGNTELQEKQEVIDVIANSSMTLLYPMVLILVYISLPESTPFSKKLDEPSAIRRLAKEAKHRNILVYGLLVNYTKDSEELNESLENMCFISKSLMKDRNSALTGQLLVV</sequence>
<dbReference type="AlphaFoldDB" id="A0A8C4SKD4"/>
<dbReference type="Pfam" id="PF18706">
    <property type="entry name" value="ISPD_C"/>
    <property type="match status" value="1"/>
</dbReference>
<dbReference type="GO" id="GO:0035269">
    <property type="term" value="P:protein O-linked glycosylation via mannose"/>
    <property type="evidence" value="ECO:0007669"/>
    <property type="project" value="TreeGrafter"/>
</dbReference>
<keyword evidence="8" id="KW-0808">Transferase</keyword>
<dbReference type="Gene3D" id="3.90.550.10">
    <property type="entry name" value="Spore Coat Polysaccharide Biosynthesis Protein SpsA, Chain A"/>
    <property type="match status" value="1"/>
</dbReference>
<evidence type="ECO:0000256" key="13">
    <source>
        <dbReference type="ARBA" id="ARBA00048797"/>
    </source>
</evidence>
<dbReference type="PANTHER" id="PTHR43015:SF1">
    <property type="entry name" value="D-RIBITOL-5-PHOSPHATE CYTIDYLYLTRANSFERASE"/>
    <property type="match status" value="1"/>
</dbReference>
<comment type="catalytic activity">
    <reaction evidence="15">
        <text>D-ribitol 5-phosphate + CTP + H(+) = CDP-L-ribitol + diphosphate</text>
        <dbReference type="Rhea" id="RHEA:12456"/>
        <dbReference type="ChEBI" id="CHEBI:15378"/>
        <dbReference type="ChEBI" id="CHEBI:33019"/>
        <dbReference type="ChEBI" id="CHEBI:37563"/>
        <dbReference type="ChEBI" id="CHEBI:57608"/>
        <dbReference type="ChEBI" id="CHEBI:57695"/>
        <dbReference type="EC" id="2.7.7.40"/>
    </reaction>
</comment>
<dbReference type="EC" id="2.7.7.40" evidence="5"/>
<comment type="function">
    <text evidence="12">Cytidylyltransferase required for protein O-linked mannosylation. Catalyzes the formation of CDP-ribitol nucleotide sugar from D-ribitol 5-phosphate. CDP-ribitol is a substrate of FKTN during the biosynthesis of the phosphorylated O-mannosyl trisaccharide (N-acetylgalactosamine-beta-3-N-acetylglucosamine-beta-4-(phosphate-6-)mannose), a carbohydrate structure present in alpha-dystroglycan (DAG1), which is required for binding laminin G-like domain-containing extracellular proteins with high affinity. Shows activity toward other pentose phosphate sugars and mediates formation of CDP-ribulose or CDP-ribose using CTP and ribulose-5-phosphate or ribose-5-phosphate, respectively. Not involved in dolichol production.</text>
</comment>
<dbReference type="GeneTree" id="ENSGT00390000006412"/>
<evidence type="ECO:0000256" key="15">
    <source>
        <dbReference type="ARBA" id="ARBA00049484"/>
    </source>
</evidence>
<dbReference type="PANTHER" id="PTHR43015">
    <property type="entry name" value="D-RIBITOL-5-PHOSPHATE CYTIDYLYLTRANSFERASE"/>
    <property type="match status" value="1"/>
</dbReference>
<evidence type="ECO:0000256" key="8">
    <source>
        <dbReference type="ARBA" id="ARBA00022679"/>
    </source>
</evidence>
<evidence type="ECO:0000256" key="7">
    <source>
        <dbReference type="ARBA" id="ARBA00022490"/>
    </source>
</evidence>
<comment type="pathway">
    <text evidence="2">Protein modification; protein glycosylation.</text>
</comment>
<comment type="catalytic activity">
    <reaction evidence="13">
        <text>D-ribulose 5-phosphate + CTP + H(+) = CDP-D-ribulose + diphosphate</text>
        <dbReference type="Rhea" id="RHEA:53612"/>
        <dbReference type="ChEBI" id="CHEBI:15378"/>
        <dbReference type="ChEBI" id="CHEBI:33019"/>
        <dbReference type="ChEBI" id="CHEBI:37563"/>
        <dbReference type="ChEBI" id="CHEBI:58121"/>
        <dbReference type="ChEBI" id="CHEBI:137524"/>
    </reaction>
</comment>
<accession>A0A8C4SKD4</accession>
<evidence type="ECO:0000256" key="2">
    <source>
        <dbReference type="ARBA" id="ARBA00004922"/>
    </source>
</evidence>
<dbReference type="Pfam" id="PF01128">
    <property type="entry name" value="IspD"/>
    <property type="match status" value="1"/>
</dbReference>
<evidence type="ECO:0000256" key="14">
    <source>
        <dbReference type="ARBA" id="ARBA00048814"/>
    </source>
</evidence>
<comment type="subcellular location">
    <subcellularLocation>
        <location evidence="1">Cytoplasm</location>
        <location evidence="1">Cytosol</location>
    </subcellularLocation>
</comment>
<evidence type="ECO:0000256" key="5">
    <source>
        <dbReference type="ARBA" id="ARBA00012488"/>
    </source>
</evidence>
<reference evidence="17" key="3">
    <citation type="submission" date="2025-09" db="UniProtKB">
        <authorList>
            <consortium name="Ensembl"/>
        </authorList>
    </citation>
    <scope>IDENTIFICATION</scope>
</reference>
<evidence type="ECO:0000256" key="1">
    <source>
        <dbReference type="ARBA" id="ARBA00004514"/>
    </source>
</evidence>
<dbReference type="SUPFAM" id="SSF53448">
    <property type="entry name" value="Nucleotide-diphospho-sugar transferases"/>
    <property type="match status" value="1"/>
</dbReference>
<evidence type="ECO:0000256" key="11">
    <source>
        <dbReference type="ARBA" id="ARBA00032606"/>
    </source>
</evidence>
<dbReference type="GO" id="GO:0047349">
    <property type="term" value="F:D-ribitol-5-phosphate cytidylyltransferase activity"/>
    <property type="evidence" value="ECO:0007669"/>
    <property type="project" value="UniProtKB-EC"/>
</dbReference>
<proteinExistence type="inferred from homology"/>
<protein>
    <recommendedName>
        <fullName evidence="6">D-ribitol-5-phosphate cytidylyltransferase</fullName>
        <ecNumber evidence="5">2.7.7.40</ecNumber>
    </recommendedName>
    <alternativeName>
        <fullName evidence="10">2-C-methyl-D-erythritol 4-phosphate cytidylyltransferase-like protein</fullName>
    </alternativeName>
    <alternativeName>
        <fullName evidence="11">Isoprenoid synthase domain-containing protein</fullName>
    </alternativeName>
</protein>
<feature type="domain" description="D-ribitol-5-phosphate cytidylyltransferase C-terminal" evidence="16">
    <location>
        <begin position="275"/>
        <end position="418"/>
    </location>
</feature>
<dbReference type="GO" id="GO:0005829">
    <property type="term" value="C:cytosol"/>
    <property type="evidence" value="ECO:0007669"/>
    <property type="project" value="UniProtKB-SubCell"/>
</dbReference>
<dbReference type="CDD" id="cd02516">
    <property type="entry name" value="CDP-ME_synthetase"/>
    <property type="match status" value="1"/>
</dbReference>
<dbReference type="InterPro" id="IPR040635">
    <property type="entry name" value="ISPD_C"/>
</dbReference>
<dbReference type="InterPro" id="IPR034683">
    <property type="entry name" value="IspD/TarI"/>
</dbReference>
<gene>
    <name evidence="17" type="primary">CRPPA</name>
    <name evidence="17" type="synonym">crppa</name>
</gene>
<evidence type="ECO:0000313" key="18">
    <source>
        <dbReference type="Proteomes" id="UP000694620"/>
    </source>
</evidence>
<dbReference type="FunFam" id="3.90.550.10:FF:000080">
    <property type="entry name" value="D-ribitol-5-phosphate cytidylyltransferase isoform X1"/>
    <property type="match status" value="1"/>
</dbReference>
<comment type="similarity">
    <text evidence="3">Belongs to the IspD/TarI cytidylyltransferase family. IspD subfamily.</text>
</comment>
<keyword evidence="9" id="KW-0548">Nucleotidyltransferase</keyword>
<evidence type="ECO:0000256" key="9">
    <source>
        <dbReference type="ARBA" id="ARBA00022695"/>
    </source>
</evidence>
<evidence type="ECO:0000313" key="17">
    <source>
        <dbReference type="Ensembl" id="ENSECRP00000018459.1"/>
    </source>
</evidence>
<evidence type="ECO:0000259" key="16">
    <source>
        <dbReference type="Pfam" id="PF18706"/>
    </source>
</evidence>
<reference evidence="17" key="2">
    <citation type="submission" date="2025-08" db="UniProtKB">
        <authorList>
            <consortium name="Ensembl"/>
        </authorList>
    </citation>
    <scope>IDENTIFICATION</scope>
</reference>
<reference evidence="17" key="1">
    <citation type="submission" date="2021-06" db="EMBL/GenBank/DDBJ databases">
        <authorList>
            <consortium name="Wellcome Sanger Institute Data Sharing"/>
        </authorList>
    </citation>
    <scope>NUCLEOTIDE SEQUENCE [LARGE SCALE GENOMIC DNA]</scope>
</reference>
<evidence type="ECO:0000256" key="10">
    <source>
        <dbReference type="ARBA" id="ARBA00031950"/>
    </source>
</evidence>
<evidence type="ECO:0000256" key="3">
    <source>
        <dbReference type="ARBA" id="ARBA00009789"/>
    </source>
</evidence>
<dbReference type="PROSITE" id="PS01295">
    <property type="entry name" value="ISPD"/>
    <property type="match status" value="1"/>
</dbReference>
<evidence type="ECO:0000256" key="12">
    <source>
        <dbReference type="ARBA" id="ARBA00045509"/>
    </source>
</evidence>
<dbReference type="InterPro" id="IPR018294">
    <property type="entry name" value="ISPD_synthase_CS"/>
</dbReference>
<evidence type="ECO:0000256" key="6">
    <source>
        <dbReference type="ARBA" id="ARBA00015848"/>
    </source>
</evidence>
<dbReference type="UniPathway" id="UPA00378"/>
<dbReference type="Proteomes" id="UP000694620">
    <property type="component" value="Chromosome 13"/>
</dbReference>
<evidence type="ECO:0000256" key="4">
    <source>
        <dbReference type="ARBA" id="ARBA00011738"/>
    </source>
</evidence>
<comment type="catalytic activity">
    <reaction evidence="14">
        <text>D-ribose 5-phosphate + CTP + H(+) = CDP-D-ribose + diphosphate</text>
        <dbReference type="Rhea" id="RHEA:53872"/>
        <dbReference type="ChEBI" id="CHEBI:15378"/>
        <dbReference type="ChEBI" id="CHEBI:33019"/>
        <dbReference type="ChEBI" id="CHEBI:37563"/>
        <dbReference type="ChEBI" id="CHEBI:78346"/>
        <dbReference type="ChEBI" id="CHEBI:137525"/>
    </reaction>
</comment>
<keyword evidence="7" id="KW-0963">Cytoplasm</keyword>
<organism evidence="17 18">
    <name type="scientific">Erpetoichthys calabaricus</name>
    <name type="common">Rope fish</name>
    <name type="synonym">Calamoichthys calabaricus</name>
    <dbReference type="NCBI Taxonomy" id="27687"/>
    <lineage>
        <taxon>Eukaryota</taxon>
        <taxon>Metazoa</taxon>
        <taxon>Chordata</taxon>
        <taxon>Craniata</taxon>
        <taxon>Vertebrata</taxon>
        <taxon>Euteleostomi</taxon>
        <taxon>Actinopterygii</taxon>
        <taxon>Polypteriformes</taxon>
        <taxon>Polypteridae</taxon>
        <taxon>Erpetoichthys</taxon>
    </lineage>
</organism>
<dbReference type="InterPro" id="IPR029044">
    <property type="entry name" value="Nucleotide-diphossugar_trans"/>
</dbReference>
<keyword evidence="18" id="KW-1185">Reference proteome</keyword>
<comment type="subunit">
    <text evidence="4">Homodimer.</text>
</comment>
<dbReference type="Ensembl" id="ENSECRT00000018831.1">
    <property type="protein sequence ID" value="ENSECRP00000018459.1"/>
    <property type="gene ID" value="ENSECRG00000012357.1"/>
</dbReference>
<name>A0A8C4SKD4_ERPCA</name>